<accession>A0ABW1NR96</accession>
<protein>
    <submittedName>
        <fullName evidence="2">Plasmid replication, integration and excision activator</fullName>
    </submittedName>
</protein>
<feature type="region of interest" description="Disordered" evidence="1">
    <location>
        <begin position="121"/>
        <end position="145"/>
    </location>
</feature>
<name>A0ABW1NR96_9ACTN</name>
<proteinExistence type="predicted"/>
<reference evidence="3" key="1">
    <citation type="journal article" date="2019" name="Int. J. Syst. Evol. Microbiol.">
        <title>The Global Catalogue of Microorganisms (GCM) 10K type strain sequencing project: providing services to taxonomists for standard genome sequencing and annotation.</title>
        <authorList>
            <consortium name="The Broad Institute Genomics Platform"/>
            <consortium name="The Broad Institute Genome Sequencing Center for Infectious Disease"/>
            <person name="Wu L."/>
            <person name="Ma J."/>
        </authorList>
    </citation>
    <scope>NUCLEOTIDE SEQUENCE [LARGE SCALE GENOMIC DNA]</scope>
    <source>
        <strain evidence="3">JCM 30346</strain>
    </source>
</reference>
<dbReference type="Proteomes" id="UP001596137">
    <property type="component" value="Unassembled WGS sequence"/>
</dbReference>
<gene>
    <name evidence="2" type="ORF">ACFP1K_31870</name>
</gene>
<evidence type="ECO:0000256" key="1">
    <source>
        <dbReference type="SAM" id="MobiDB-lite"/>
    </source>
</evidence>
<evidence type="ECO:0000313" key="2">
    <source>
        <dbReference type="EMBL" id="MFC6085801.1"/>
    </source>
</evidence>
<dbReference type="RefSeq" id="WP_380760316.1">
    <property type="nucleotide sequence ID" value="NZ_JBHSRF010000069.1"/>
</dbReference>
<keyword evidence="3" id="KW-1185">Reference proteome</keyword>
<organism evidence="2 3">
    <name type="scientific">Sphaerisporangium aureirubrum</name>
    <dbReference type="NCBI Taxonomy" id="1544736"/>
    <lineage>
        <taxon>Bacteria</taxon>
        <taxon>Bacillati</taxon>
        <taxon>Actinomycetota</taxon>
        <taxon>Actinomycetes</taxon>
        <taxon>Streptosporangiales</taxon>
        <taxon>Streptosporangiaceae</taxon>
        <taxon>Sphaerisporangium</taxon>
    </lineage>
</organism>
<sequence>MAIPHSFRVTFGEAFPHGCFMVGDVEQVKDFDASTAGKPVYARDKNTGEFVWQVTVVDCDPDARDKTVKVKVSSPVRPVPPAPLTGLPFIPVEFDQMTVIPWLNGQRIAYSVRARQLHAPTAGAGIHPTGNGNGKPATVGKDAAA</sequence>
<evidence type="ECO:0000313" key="3">
    <source>
        <dbReference type="Proteomes" id="UP001596137"/>
    </source>
</evidence>
<comment type="caution">
    <text evidence="2">The sequence shown here is derived from an EMBL/GenBank/DDBJ whole genome shotgun (WGS) entry which is preliminary data.</text>
</comment>
<dbReference type="EMBL" id="JBHSRF010000069">
    <property type="protein sequence ID" value="MFC6085801.1"/>
    <property type="molecule type" value="Genomic_DNA"/>
</dbReference>